<sequence length="448" mass="50114">MGGDSFYPPPFSTEGESSLTPHFPLASITSSVFSGNEEGLSHKSENYSVINGESGLNFGGFQDEGPRLSLISEATERQRVKVYAEVLRSYEELQSRIDRLEEAKSRILSYTPGAWAGKIDSMDLNEYDIPNTTSLLLIGPKGSGKSSLINKISRVLENDIFVSGRAQVSWNSSKEDGTYFLHEYVIPRGSGSFCLYDTRSLSNDSSENLKMLQRWMTKGVCHGELVKRKSDSEDLKARLKCKARRSRSSSQFREINFVIFVVNGLSVLECTDRFDGKKKEFSQMIATNFNNPLLSFKDDKPIVVITHGDLLSLSDRVRIRVYLGELLGVHPKRQIFDIPESNDSATDLAIVDMLIYCLERADRNLPPKDLFVGKVPSFRCMLLCIVLTMAVVFQVYRFHAHQPRAPTAPSPTQVDWQGAKEKTSQKSSSGLFRHCSFSDTPRPGTGDT</sequence>
<organism evidence="3">
    <name type="scientific">Sesamum radiatum</name>
    <name type="common">Black benniseed</name>
    <dbReference type="NCBI Taxonomy" id="300843"/>
    <lineage>
        <taxon>Eukaryota</taxon>
        <taxon>Viridiplantae</taxon>
        <taxon>Streptophyta</taxon>
        <taxon>Embryophyta</taxon>
        <taxon>Tracheophyta</taxon>
        <taxon>Spermatophyta</taxon>
        <taxon>Magnoliopsida</taxon>
        <taxon>eudicotyledons</taxon>
        <taxon>Gunneridae</taxon>
        <taxon>Pentapetalae</taxon>
        <taxon>asterids</taxon>
        <taxon>lamiids</taxon>
        <taxon>Lamiales</taxon>
        <taxon>Pedaliaceae</taxon>
        <taxon>Sesamum</taxon>
    </lineage>
</organism>
<evidence type="ECO:0000313" key="3">
    <source>
        <dbReference type="EMBL" id="KAL0436191.1"/>
    </source>
</evidence>
<dbReference type="EMBL" id="JACGWJ010000002">
    <property type="protein sequence ID" value="KAL0436191.1"/>
    <property type="molecule type" value="Genomic_DNA"/>
</dbReference>
<reference evidence="3" key="2">
    <citation type="journal article" date="2024" name="Plant">
        <title>Genomic evolution and insights into agronomic trait innovations of Sesamum species.</title>
        <authorList>
            <person name="Miao H."/>
            <person name="Wang L."/>
            <person name="Qu L."/>
            <person name="Liu H."/>
            <person name="Sun Y."/>
            <person name="Le M."/>
            <person name="Wang Q."/>
            <person name="Wei S."/>
            <person name="Zheng Y."/>
            <person name="Lin W."/>
            <person name="Duan Y."/>
            <person name="Cao H."/>
            <person name="Xiong S."/>
            <person name="Wang X."/>
            <person name="Wei L."/>
            <person name="Li C."/>
            <person name="Ma Q."/>
            <person name="Ju M."/>
            <person name="Zhao R."/>
            <person name="Li G."/>
            <person name="Mu C."/>
            <person name="Tian Q."/>
            <person name="Mei H."/>
            <person name="Zhang T."/>
            <person name="Gao T."/>
            <person name="Zhang H."/>
        </authorList>
    </citation>
    <scope>NUCLEOTIDE SEQUENCE</scope>
    <source>
        <strain evidence="3">G02</strain>
    </source>
</reference>
<keyword evidence="1" id="KW-0175">Coiled coil</keyword>
<evidence type="ECO:0000256" key="2">
    <source>
        <dbReference type="SAM" id="MobiDB-lite"/>
    </source>
</evidence>
<feature type="coiled-coil region" evidence="1">
    <location>
        <begin position="83"/>
        <end position="110"/>
    </location>
</feature>
<comment type="caution">
    <text evidence="3">The sequence shown here is derived from an EMBL/GenBank/DDBJ whole genome shotgun (WGS) entry which is preliminary data.</text>
</comment>
<proteinExistence type="predicted"/>
<evidence type="ECO:0000256" key="1">
    <source>
        <dbReference type="SAM" id="Coils"/>
    </source>
</evidence>
<reference evidence="3" key="1">
    <citation type="submission" date="2020-06" db="EMBL/GenBank/DDBJ databases">
        <authorList>
            <person name="Li T."/>
            <person name="Hu X."/>
            <person name="Zhang T."/>
            <person name="Song X."/>
            <person name="Zhang H."/>
            <person name="Dai N."/>
            <person name="Sheng W."/>
            <person name="Hou X."/>
            <person name="Wei L."/>
        </authorList>
    </citation>
    <scope>NUCLEOTIDE SEQUENCE</scope>
    <source>
        <strain evidence="3">G02</strain>
        <tissue evidence="3">Leaf</tissue>
    </source>
</reference>
<name>A0AAW2W4N4_SESRA</name>
<protein>
    <submittedName>
        <fullName evidence="3">Uncharacterized protein</fullName>
    </submittedName>
</protein>
<dbReference type="SUPFAM" id="SSF52540">
    <property type="entry name" value="P-loop containing nucleoside triphosphate hydrolases"/>
    <property type="match status" value="1"/>
</dbReference>
<gene>
    <name evidence="3" type="ORF">Sradi_0327000</name>
</gene>
<dbReference type="Gene3D" id="3.40.50.300">
    <property type="entry name" value="P-loop containing nucleotide triphosphate hydrolases"/>
    <property type="match status" value="1"/>
</dbReference>
<dbReference type="PANTHER" id="PTHR14241:SF32">
    <property type="entry name" value="VWFA DOMAIN-CONTAINING PROTEIN-RELATED"/>
    <property type="match status" value="1"/>
</dbReference>
<dbReference type="AlphaFoldDB" id="A0AAW2W4N4"/>
<feature type="region of interest" description="Disordered" evidence="2">
    <location>
        <begin position="403"/>
        <end position="448"/>
    </location>
</feature>
<dbReference type="PANTHER" id="PTHR14241">
    <property type="entry name" value="INTERFERON-INDUCED PROTEIN 44"/>
    <property type="match status" value="1"/>
</dbReference>
<dbReference type="InterPro" id="IPR027417">
    <property type="entry name" value="P-loop_NTPase"/>
</dbReference>
<accession>A0AAW2W4N4</accession>